<dbReference type="STRING" id="63186.ZOBELLIA_2979"/>
<dbReference type="Gene3D" id="3.90.1520.10">
    <property type="entry name" value="H-NOX domain"/>
    <property type="match status" value="1"/>
</dbReference>
<dbReference type="InterPro" id="IPR011644">
    <property type="entry name" value="Heme_NO-bd"/>
</dbReference>
<dbReference type="GO" id="GO:0020037">
    <property type="term" value="F:heme binding"/>
    <property type="evidence" value="ECO:0007669"/>
    <property type="project" value="InterPro"/>
</dbReference>
<dbReference type="KEGG" id="zga:ZOBELLIA_2979"/>
<feature type="domain" description="Heme NO-binding" evidence="1">
    <location>
        <begin position="8"/>
        <end position="167"/>
    </location>
</feature>
<dbReference type="AlphaFoldDB" id="G0KZQ9"/>
<dbReference type="InterPro" id="IPR038158">
    <property type="entry name" value="H-NOX_domain_sf"/>
</dbReference>
<evidence type="ECO:0000259" key="1">
    <source>
        <dbReference type="Pfam" id="PF07700"/>
    </source>
</evidence>
<sequence length="186" mass="20942">MSKFKGMKGIVFTEFLEMVESKFGLETLDNIIENGHLPSEGVYTSVGTYDFNEMVTLITNLSEETKIPVGDLIYAFGLYLFSGLANSHPEVIKNYNTPLGLLYCIEDHIHVHVKKLYPDAELPTFKILDKTDNKISMVYSSSRGLYRLAHGLIEKAFEHFGSTATITYDLLKEDGTEVKFDIVQNG</sequence>
<reference evidence="2 3" key="2">
    <citation type="journal article" date="2012" name="Environ. Microbiol.">
        <title>Characterization of the first alginolytic operons in a marine bacterium: from their emergence in marine Flavobacteriia to their independent transfers to marine Proteobacteria and human gut Bacteroides.</title>
        <authorList>
            <person name="Thomas F."/>
            <person name="Barbeyron T."/>
            <person name="Tonon T."/>
            <person name="Genicot S."/>
            <person name="Czjzek M."/>
            <person name="Michel G."/>
        </authorList>
    </citation>
    <scope>NUCLEOTIDE SEQUENCE [LARGE SCALE GENOMIC DNA]</scope>
    <source>
        <strain evidence="3">DSM 12802 / CCUG 47099 / CIP 106680 / NCIMB 13871 / Dsij</strain>
    </source>
</reference>
<name>G0KZQ9_ZOBGA</name>
<dbReference type="InterPro" id="IPR024096">
    <property type="entry name" value="NO_sig/Golgi_transp_ligand-bd"/>
</dbReference>
<dbReference type="Pfam" id="PF07700">
    <property type="entry name" value="HNOB"/>
    <property type="match status" value="1"/>
</dbReference>
<proteinExistence type="predicted"/>
<organism evidence="2 3">
    <name type="scientific">Zobellia galactanivorans (strain DSM 12802 / CCUG 47099 / CIP 106680 / NCIMB 13871 / Dsij)</name>
    <dbReference type="NCBI Taxonomy" id="63186"/>
    <lineage>
        <taxon>Bacteria</taxon>
        <taxon>Pseudomonadati</taxon>
        <taxon>Bacteroidota</taxon>
        <taxon>Flavobacteriia</taxon>
        <taxon>Flavobacteriales</taxon>
        <taxon>Flavobacteriaceae</taxon>
        <taxon>Zobellia</taxon>
    </lineage>
</organism>
<dbReference type="SUPFAM" id="SSF111126">
    <property type="entry name" value="Ligand-binding domain in the NO signalling and Golgi transport"/>
    <property type="match status" value="1"/>
</dbReference>
<protein>
    <submittedName>
        <fullName evidence="2">Heme NO Binding protein</fullName>
    </submittedName>
</protein>
<accession>G0KZQ9</accession>
<dbReference type="Proteomes" id="UP000008898">
    <property type="component" value="Chromosome"/>
</dbReference>
<dbReference type="PATRIC" id="fig|63186.3.peg.2920"/>
<evidence type="ECO:0000313" key="2">
    <source>
        <dbReference type="EMBL" id="CAZ97125.1"/>
    </source>
</evidence>
<reference evidence="3" key="1">
    <citation type="submission" date="2009-07" db="EMBL/GenBank/DDBJ databases">
        <title>Complete genome sequence of Zobellia galactanivorans Dsij.</title>
        <authorList>
            <consortium name="Genoscope - CEA"/>
        </authorList>
    </citation>
    <scope>NUCLEOTIDE SEQUENCE [LARGE SCALE GENOMIC DNA]</scope>
    <source>
        <strain evidence="3">DSM 12802 / CCUG 47099 / CIP 106680 / NCIMB 13871 / Dsij</strain>
    </source>
</reference>
<gene>
    <name evidence="2" type="ordered locus">zobellia_2979</name>
</gene>
<evidence type="ECO:0000313" key="3">
    <source>
        <dbReference type="Proteomes" id="UP000008898"/>
    </source>
</evidence>
<dbReference type="EMBL" id="FP476056">
    <property type="protein sequence ID" value="CAZ97125.1"/>
    <property type="molecule type" value="Genomic_DNA"/>
</dbReference>
<keyword evidence="3" id="KW-1185">Reference proteome</keyword>
<dbReference type="HOGENOM" id="CLU_079260_1_1_10"/>